<dbReference type="Gramene" id="OB06G34160.1">
    <property type="protein sequence ID" value="OB06G34160.1"/>
    <property type="gene ID" value="OB06G34160"/>
</dbReference>
<dbReference type="EnsemblPlants" id="OB06G34160.1">
    <property type="protein sequence ID" value="OB06G34160.1"/>
    <property type="gene ID" value="OB06G34160"/>
</dbReference>
<keyword evidence="3" id="KW-1185">Reference proteome</keyword>
<feature type="region of interest" description="Disordered" evidence="1">
    <location>
        <begin position="1"/>
        <end position="29"/>
    </location>
</feature>
<evidence type="ECO:0000256" key="1">
    <source>
        <dbReference type="SAM" id="MobiDB-lite"/>
    </source>
</evidence>
<dbReference type="HOGENOM" id="CLU_2389714_0_0_1"/>
<protein>
    <submittedName>
        <fullName evidence="2">Uncharacterized protein</fullName>
    </submittedName>
</protein>
<accession>J3MHC2</accession>
<organism evidence="2">
    <name type="scientific">Oryza brachyantha</name>
    <name type="common">malo sina</name>
    <dbReference type="NCBI Taxonomy" id="4533"/>
    <lineage>
        <taxon>Eukaryota</taxon>
        <taxon>Viridiplantae</taxon>
        <taxon>Streptophyta</taxon>
        <taxon>Embryophyta</taxon>
        <taxon>Tracheophyta</taxon>
        <taxon>Spermatophyta</taxon>
        <taxon>Magnoliopsida</taxon>
        <taxon>Liliopsida</taxon>
        <taxon>Poales</taxon>
        <taxon>Poaceae</taxon>
        <taxon>BOP clade</taxon>
        <taxon>Oryzoideae</taxon>
        <taxon>Oryzeae</taxon>
        <taxon>Oryzinae</taxon>
        <taxon>Oryza</taxon>
    </lineage>
</organism>
<evidence type="ECO:0000313" key="2">
    <source>
        <dbReference type="EnsemblPlants" id="OB06G34160.1"/>
    </source>
</evidence>
<feature type="compositionally biased region" description="Basic and acidic residues" evidence="1">
    <location>
        <begin position="1"/>
        <end position="13"/>
    </location>
</feature>
<sequence length="94" mass="10024">MACIEGGREEEGGRRRRLGGPDGEGDECSCSPVSLSLRAVLLCGDRFEAARLFRSGGLSVSPWPPAPSATIARVDAWPRGALVFVFEIPGFFEA</sequence>
<reference evidence="2" key="1">
    <citation type="journal article" date="2013" name="Nat. Commun.">
        <title>Whole-genome sequencing of Oryza brachyantha reveals mechanisms underlying Oryza genome evolution.</title>
        <authorList>
            <person name="Chen J."/>
            <person name="Huang Q."/>
            <person name="Gao D."/>
            <person name="Wang J."/>
            <person name="Lang Y."/>
            <person name="Liu T."/>
            <person name="Li B."/>
            <person name="Bai Z."/>
            <person name="Luis Goicoechea J."/>
            <person name="Liang C."/>
            <person name="Chen C."/>
            <person name="Zhang W."/>
            <person name="Sun S."/>
            <person name="Liao Y."/>
            <person name="Zhang X."/>
            <person name="Yang L."/>
            <person name="Song C."/>
            <person name="Wang M."/>
            <person name="Shi J."/>
            <person name="Liu G."/>
            <person name="Liu J."/>
            <person name="Zhou H."/>
            <person name="Zhou W."/>
            <person name="Yu Q."/>
            <person name="An N."/>
            <person name="Chen Y."/>
            <person name="Cai Q."/>
            <person name="Wang B."/>
            <person name="Liu B."/>
            <person name="Min J."/>
            <person name="Huang Y."/>
            <person name="Wu H."/>
            <person name="Li Z."/>
            <person name="Zhang Y."/>
            <person name="Yin Y."/>
            <person name="Song W."/>
            <person name="Jiang J."/>
            <person name="Jackson S.A."/>
            <person name="Wing R.A."/>
            <person name="Wang J."/>
            <person name="Chen M."/>
        </authorList>
    </citation>
    <scope>NUCLEOTIDE SEQUENCE [LARGE SCALE GENOMIC DNA]</scope>
    <source>
        <strain evidence="2">cv. IRGC 101232</strain>
    </source>
</reference>
<evidence type="ECO:0000313" key="3">
    <source>
        <dbReference type="Proteomes" id="UP000006038"/>
    </source>
</evidence>
<dbReference type="AlphaFoldDB" id="J3MHC2"/>
<reference evidence="2" key="2">
    <citation type="submission" date="2013-04" db="UniProtKB">
        <authorList>
            <consortium name="EnsemblPlants"/>
        </authorList>
    </citation>
    <scope>IDENTIFICATION</scope>
</reference>
<name>J3MHC2_ORYBR</name>
<proteinExistence type="predicted"/>
<dbReference type="Proteomes" id="UP000006038">
    <property type="component" value="Chromosome 6"/>
</dbReference>